<dbReference type="PANTHER" id="PTHR30373">
    <property type="entry name" value="UPF0603 PROTEIN YGCG"/>
    <property type="match status" value="1"/>
</dbReference>
<proteinExistence type="predicted"/>
<name>A0ABV1M8B5_9NEIS</name>
<dbReference type="RefSeq" id="WP_349589113.1">
    <property type="nucleotide sequence ID" value="NZ_JBEFLD010000007.1"/>
</dbReference>
<reference evidence="3" key="1">
    <citation type="submission" date="2024-06" db="EMBL/GenBank/DDBJ databases">
        <title>Genome sequence of Vogesella sp. MAHUQ-64.</title>
        <authorList>
            <person name="Huq M.A."/>
        </authorList>
    </citation>
    <scope>NUCLEOTIDE SEQUENCE</scope>
    <source>
        <strain evidence="3">MAHUQ-64</strain>
    </source>
</reference>
<feature type="transmembrane region" description="Helical" evidence="1">
    <location>
        <begin position="178"/>
        <end position="196"/>
    </location>
</feature>
<dbReference type="PANTHER" id="PTHR30373:SF2">
    <property type="entry name" value="UPF0603 PROTEIN YGCG"/>
    <property type="match status" value="1"/>
</dbReference>
<protein>
    <submittedName>
        <fullName evidence="3">YgcG family protein</fullName>
    </submittedName>
</protein>
<dbReference type="EMBL" id="JBEFLD010000007">
    <property type="protein sequence ID" value="MEQ6291785.1"/>
    <property type="molecule type" value="Genomic_DNA"/>
</dbReference>
<gene>
    <name evidence="3" type="ORF">ABNW52_14295</name>
</gene>
<sequence>MRTLWQRGLLLLWLCLASNLLLAQVAVPALSARVIDQTATLNSQQLAALEQKLQAFEQAKGSQLAVLIVPTTGEETIEQYSLRVVEQWRLGRKKVDDGALLLLAKNDRTLRIEVGYGLEGALNDATSKRIISEVIVPHLQQGDFYGGIDAGVTRIIAVINGEPLPPPAANVADSSDEVWTFVPFAVVFATILGGALRQMLGRWLGAAGSAAAVGTMLWYQLGWVWQAGLVAAGVFLLTLLLRPGRGGGGGFGGGRGGGFGGGRGGGGGGFGGGGGGFGGGGASGRW</sequence>
<organism evidence="3 4">
    <name type="scientific">Vogesella oryzagri</name>
    <dbReference type="NCBI Taxonomy" id="3160864"/>
    <lineage>
        <taxon>Bacteria</taxon>
        <taxon>Pseudomonadati</taxon>
        <taxon>Pseudomonadota</taxon>
        <taxon>Betaproteobacteria</taxon>
        <taxon>Neisseriales</taxon>
        <taxon>Chromobacteriaceae</taxon>
        <taxon>Vogesella</taxon>
    </lineage>
</organism>
<keyword evidence="1" id="KW-0472">Membrane</keyword>
<dbReference type="Gene3D" id="3.10.310.50">
    <property type="match status" value="1"/>
</dbReference>
<evidence type="ECO:0000313" key="4">
    <source>
        <dbReference type="Proteomes" id="UP001433638"/>
    </source>
</evidence>
<keyword evidence="4" id="KW-1185">Reference proteome</keyword>
<dbReference type="Pfam" id="PF04536">
    <property type="entry name" value="TPM_phosphatase"/>
    <property type="match status" value="1"/>
</dbReference>
<comment type="caution">
    <text evidence="3">The sequence shown here is derived from an EMBL/GenBank/DDBJ whole genome shotgun (WGS) entry which is preliminary data.</text>
</comment>
<feature type="transmembrane region" description="Helical" evidence="1">
    <location>
        <begin position="225"/>
        <end position="241"/>
    </location>
</feature>
<accession>A0ABV1M8B5</accession>
<evidence type="ECO:0000259" key="2">
    <source>
        <dbReference type="Pfam" id="PF04536"/>
    </source>
</evidence>
<keyword evidence="1" id="KW-0812">Transmembrane</keyword>
<evidence type="ECO:0000256" key="1">
    <source>
        <dbReference type="SAM" id="Phobius"/>
    </source>
</evidence>
<feature type="domain" description="TPM" evidence="2">
    <location>
        <begin position="34"/>
        <end position="157"/>
    </location>
</feature>
<keyword evidence="1" id="KW-1133">Transmembrane helix</keyword>
<evidence type="ECO:0000313" key="3">
    <source>
        <dbReference type="EMBL" id="MEQ6291785.1"/>
    </source>
</evidence>
<dbReference type="Proteomes" id="UP001433638">
    <property type="component" value="Unassembled WGS sequence"/>
</dbReference>
<dbReference type="InterPro" id="IPR007621">
    <property type="entry name" value="TPM_dom"/>
</dbReference>